<geneLocation type="plasmid" evidence="3">
    <name>plasmid2</name>
</geneLocation>
<dbReference type="InterPro" id="IPR014729">
    <property type="entry name" value="Rossmann-like_a/b/a_fold"/>
</dbReference>
<evidence type="ECO:0000259" key="2">
    <source>
        <dbReference type="Pfam" id="PF00582"/>
    </source>
</evidence>
<evidence type="ECO:0000313" key="3">
    <source>
        <dbReference type="EMBL" id="BAY73131.1"/>
    </source>
</evidence>
<evidence type="ECO:0000313" key="4">
    <source>
        <dbReference type="Proteomes" id="UP000217507"/>
    </source>
</evidence>
<dbReference type="InterPro" id="IPR006015">
    <property type="entry name" value="Universal_stress_UspA"/>
</dbReference>
<organism evidence="3 4">
    <name type="scientific">Trichormus variabilis NIES-23</name>
    <dbReference type="NCBI Taxonomy" id="1973479"/>
    <lineage>
        <taxon>Bacteria</taxon>
        <taxon>Bacillati</taxon>
        <taxon>Cyanobacteriota</taxon>
        <taxon>Cyanophyceae</taxon>
        <taxon>Nostocales</taxon>
        <taxon>Nostocaceae</taxon>
        <taxon>Trichormus</taxon>
    </lineage>
</organism>
<comment type="similarity">
    <text evidence="1">Belongs to the universal stress protein A family.</text>
</comment>
<dbReference type="InterPro" id="IPR006016">
    <property type="entry name" value="UspA"/>
</dbReference>
<name>A0A1Z4KVS1_ANAVA</name>
<proteinExistence type="inferred from homology"/>
<dbReference type="EMBL" id="AP018218">
    <property type="protein sequence ID" value="BAY73131.1"/>
    <property type="molecule type" value="Genomic_DNA"/>
</dbReference>
<keyword evidence="3" id="KW-0614">Plasmid</keyword>
<reference evidence="3 4" key="1">
    <citation type="submission" date="2017-06" db="EMBL/GenBank/DDBJ databases">
        <title>Genome sequencing of cyanobaciteial culture collection at National Institute for Environmental Studies (NIES).</title>
        <authorList>
            <person name="Hirose Y."/>
            <person name="Shimura Y."/>
            <person name="Fujisawa T."/>
            <person name="Nakamura Y."/>
            <person name="Kawachi M."/>
        </authorList>
    </citation>
    <scope>NUCLEOTIDE SEQUENCE [LARGE SCALE GENOMIC DNA]</scope>
    <source>
        <strain evidence="3 4">NIES-23</strain>
        <plasmid evidence="4">Plasmid Plasmid2 dna</plasmid>
    </source>
</reference>
<dbReference type="Pfam" id="PF00582">
    <property type="entry name" value="Usp"/>
    <property type="match status" value="1"/>
</dbReference>
<dbReference type="PANTHER" id="PTHR46268:SF8">
    <property type="entry name" value="UNIVERSAL STRESS PROTEIN SLL1388"/>
    <property type="match status" value="1"/>
</dbReference>
<sequence>MFQKILVAIDCSKVSKRVFEKALALAKLTKANLMIFNVLCPEEEGYLDTTDILNYYDPDKDSEAAQHSQKMLDKFSQPKLEMLHLYTTEATAAGVEVEYKQHVGQPGETICEFARNWQADLIVIGRRRWLSTIEEFVLGRVSNYLLHHAFCSVLIVP</sequence>
<dbReference type="Proteomes" id="UP000217507">
    <property type="component" value="Plasmid Plasmid2 dna"/>
</dbReference>
<feature type="domain" description="UspA" evidence="2">
    <location>
        <begin position="1"/>
        <end position="157"/>
    </location>
</feature>
<dbReference type="SMR" id="A0A1Z4KVS1"/>
<dbReference type="Gene3D" id="3.40.50.620">
    <property type="entry name" value="HUPs"/>
    <property type="match status" value="1"/>
</dbReference>
<gene>
    <name evidence="3" type="ORF">NIES23_59590</name>
</gene>
<accession>A0A1Z4KVS1</accession>
<dbReference type="CDD" id="cd00293">
    <property type="entry name" value="USP-like"/>
    <property type="match status" value="1"/>
</dbReference>
<dbReference type="PANTHER" id="PTHR46268">
    <property type="entry name" value="STRESS RESPONSE PROTEIN NHAX"/>
    <property type="match status" value="1"/>
</dbReference>
<dbReference type="PRINTS" id="PR01438">
    <property type="entry name" value="UNVRSLSTRESS"/>
</dbReference>
<evidence type="ECO:0000256" key="1">
    <source>
        <dbReference type="ARBA" id="ARBA00008791"/>
    </source>
</evidence>
<dbReference type="SUPFAM" id="SSF52402">
    <property type="entry name" value="Adenine nucleotide alpha hydrolases-like"/>
    <property type="match status" value="1"/>
</dbReference>
<protein>
    <recommendedName>
        <fullName evidence="2">UspA domain-containing protein</fullName>
    </recommendedName>
</protein>
<dbReference type="AlphaFoldDB" id="A0A1Z4KVS1"/>